<dbReference type="EMBL" id="BKCJ011811085">
    <property type="protein sequence ID" value="GFD54849.1"/>
    <property type="molecule type" value="Genomic_DNA"/>
</dbReference>
<gene>
    <name evidence="1" type="ORF">Tci_926818</name>
</gene>
<accession>A0A699X5R9</accession>
<proteinExistence type="predicted"/>
<dbReference type="AlphaFoldDB" id="A0A699X5R9"/>
<reference evidence="1" key="1">
    <citation type="journal article" date="2019" name="Sci. Rep.">
        <title>Draft genome of Tanacetum cinerariifolium, the natural source of mosquito coil.</title>
        <authorList>
            <person name="Yamashiro T."/>
            <person name="Shiraishi A."/>
            <person name="Satake H."/>
            <person name="Nakayama K."/>
        </authorList>
    </citation>
    <scope>NUCLEOTIDE SEQUENCE</scope>
</reference>
<protein>
    <submittedName>
        <fullName evidence="1">Uncharacterized protein</fullName>
    </submittedName>
</protein>
<organism evidence="1">
    <name type="scientific">Tanacetum cinerariifolium</name>
    <name type="common">Dalmatian daisy</name>
    <name type="synonym">Chrysanthemum cinerariifolium</name>
    <dbReference type="NCBI Taxonomy" id="118510"/>
    <lineage>
        <taxon>Eukaryota</taxon>
        <taxon>Viridiplantae</taxon>
        <taxon>Streptophyta</taxon>
        <taxon>Embryophyta</taxon>
        <taxon>Tracheophyta</taxon>
        <taxon>Spermatophyta</taxon>
        <taxon>Magnoliopsida</taxon>
        <taxon>eudicotyledons</taxon>
        <taxon>Gunneridae</taxon>
        <taxon>Pentapetalae</taxon>
        <taxon>asterids</taxon>
        <taxon>campanulids</taxon>
        <taxon>Asterales</taxon>
        <taxon>Asteraceae</taxon>
        <taxon>Asteroideae</taxon>
        <taxon>Anthemideae</taxon>
        <taxon>Anthemidinae</taxon>
        <taxon>Tanacetum</taxon>
    </lineage>
</organism>
<evidence type="ECO:0000313" key="1">
    <source>
        <dbReference type="EMBL" id="GFD54849.1"/>
    </source>
</evidence>
<comment type="caution">
    <text evidence="1">The sequence shown here is derived from an EMBL/GenBank/DDBJ whole genome shotgun (WGS) entry which is preliminary data.</text>
</comment>
<sequence>MPLLAEALRQEMPEIELVATTTPVPFFPGFTLVAGGQHLTAAPKYADPAFFQLFSYSL</sequence>
<name>A0A699X5R9_TANCI</name>
<feature type="non-terminal residue" evidence="1">
    <location>
        <position position="58"/>
    </location>
</feature>